<evidence type="ECO:0000256" key="1">
    <source>
        <dbReference type="SAM" id="MobiDB-lite"/>
    </source>
</evidence>
<reference evidence="2 3" key="1">
    <citation type="submission" date="2021-04" db="EMBL/GenBank/DDBJ databases">
        <authorList>
            <person name="De Guttry C."/>
            <person name="Zahm M."/>
            <person name="Klopp C."/>
            <person name="Cabau C."/>
            <person name="Louis A."/>
            <person name="Berthelot C."/>
            <person name="Parey E."/>
            <person name="Roest Crollius H."/>
            <person name="Montfort J."/>
            <person name="Robinson-Rechavi M."/>
            <person name="Bucao C."/>
            <person name="Bouchez O."/>
            <person name="Gislard M."/>
            <person name="Lluch J."/>
            <person name="Milhes M."/>
            <person name="Lampietro C."/>
            <person name="Lopez Roques C."/>
            <person name="Donnadieu C."/>
            <person name="Braasch I."/>
            <person name="Desvignes T."/>
            <person name="Postlethwait J."/>
            <person name="Bobe J."/>
            <person name="Wedekind C."/>
            <person name="Guiguen Y."/>
        </authorList>
    </citation>
    <scope>NUCLEOTIDE SEQUENCE [LARGE SCALE GENOMIC DNA]</scope>
    <source>
        <strain evidence="2">Cs_M1</strain>
        <tissue evidence="2">Blood</tissue>
    </source>
</reference>
<organism evidence="2 3">
    <name type="scientific">Coregonus suidteri</name>
    <dbReference type="NCBI Taxonomy" id="861788"/>
    <lineage>
        <taxon>Eukaryota</taxon>
        <taxon>Metazoa</taxon>
        <taxon>Chordata</taxon>
        <taxon>Craniata</taxon>
        <taxon>Vertebrata</taxon>
        <taxon>Euteleostomi</taxon>
        <taxon>Actinopterygii</taxon>
        <taxon>Neopterygii</taxon>
        <taxon>Teleostei</taxon>
        <taxon>Protacanthopterygii</taxon>
        <taxon>Salmoniformes</taxon>
        <taxon>Salmonidae</taxon>
        <taxon>Coregoninae</taxon>
        <taxon>Coregonus</taxon>
    </lineage>
</organism>
<feature type="compositionally biased region" description="Polar residues" evidence="1">
    <location>
        <begin position="57"/>
        <end position="69"/>
    </location>
</feature>
<dbReference type="EMBL" id="JAGTTL010000006">
    <property type="protein sequence ID" value="KAK6321312.1"/>
    <property type="molecule type" value="Genomic_DNA"/>
</dbReference>
<dbReference type="GO" id="GO:0030488">
    <property type="term" value="P:tRNA methylation"/>
    <property type="evidence" value="ECO:0007669"/>
    <property type="project" value="TreeGrafter"/>
</dbReference>
<comment type="caution">
    <text evidence="2">The sequence shown here is derived from an EMBL/GenBank/DDBJ whole genome shotgun (WGS) entry which is preliminary data.</text>
</comment>
<dbReference type="GO" id="GO:0016423">
    <property type="term" value="F:tRNA (guanine) methyltransferase activity"/>
    <property type="evidence" value="ECO:0007669"/>
    <property type="project" value="TreeGrafter"/>
</dbReference>
<dbReference type="PANTHER" id="PTHR14911:SF13">
    <property type="entry name" value="TRNA (GUANINE(6)-N2)-METHYLTRANSFERASE THUMP3"/>
    <property type="match status" value="1"/>
</dbReference>
<evidence type="ECO:0000313" key="3">
    <source>
        <dbReference type="Proteomes" id="UP001356427"/>
    </source>
</evidence>
<proteinExistence type="predicted"/>
<dbReference type="PANTHER" id="PTHR14911">
    <property type="entry name" value="THUMP DOMAIN-CONTAINING"/>
    <property type="match status" value="1"/>
</dbReference>
<protein>
    <submittedName>
        <fullName evidence="2">Uncharacterized protein</fullName>
    </submittedName>
</protein>
<keyword evidence="3" id="KW-1185">Reference proteome</keyword>
<sequence length="133" mass="14822">MTTISLKTQRVFDRNITSSVQQDETLEDLQKLASKLPWTNALKARAWGRGEAGSPDLENSPQSAQQTVEGQEPEGQEPRAKVLKLCVTCSRAGDKHSFSPNETTRDFGGAVQDFFQWKADMIKFDIEGPAEHQ</sequence>
<gene>
    <name evidence="2" type="ORF">J4Q44_G00082880</name>
</gene>
<evidence type="ECO:0000313" key="2">
    <source>
        <dbReference type="EMBL" id="KAK6321312.1"/>
    </source>
</evidence>
<name>A0AAN8M8D1_9TELE</name>
<dbReference type="Proteomes" id="UP001356427">
    <property type="component" value="Unassembled WGS sequence"/>
</dbReference>
<dbReference type="SUPFAM" id="SSF143437">
    <property type="entry name" value="THUMP domain-like"/>
    <property type="match status" value="1"/>
</dbReference>
<feature type="region of interest" description="Disordered" evidence="1">
    <location>
        <begin position="47"/>
        <end position="80"/>
    </location>
</feature>
<accession>A0AAN8M8D1</accession>
<dbReference type="AlphaFoldDB" id="A0AAN8M8D1"/>